<evidence type="ECO:0008006" key="4">
    <source>
        <dbReference type="Google" id="ProtNLM"/>
    </source>
</evidence>
<feature type="compositionally biased region" description="Basic residues" evidence="1">
    <location>
        <begin position="90"/>
        <end position="106"/>
    </location>
</feature>
<feature type="compositionally biased region" description="Polar residues" evidence="1">
    <location>
        <begin position="51"/>
        <end position="65"/>
    </location>
</feature>
<evidence type="ECO:0000313" key="3">
    <source>
        <dbReference type="Proteomes" id="UP000051586"/>
    </source>
</evidence>
<protein>
    <recommendedName>
        <fullName evidence="4">DUF2992 domain-containing protein</fullName>
    </recommendedName>
</protein>
<sequence>MGTSEPNDLVIYNFILKNYSKISFYKVGSEQIINTKKKINPKRLQRIARKQVNNEFQGTKAQKTLQKQHELIKKERKKKNSKEKDERRKIMFKKKQAKKKEKHKGR</sequence>
<feature type="region of interest" description="Disordered" evidence="1">
    <location>
        <begin position="51"/>
        <end position="106"/>
    </location>
</feature>
<proteinExistence type="predicted"/>
<evidence type="ECO:0000313" key="2">
    <source>
        <dbReference type="EMBL" id="KRM92233.1"/>
    </source>
</evidence>
<comment type="caution">
    <text evidence="2">The sequence shown here is derived from an EMBL/GenBank/DDBJ whole genome shotgun (WGS) entry which is preliminary data.</text>
</comment>
<dbReference type="AlphaFoldDB" id="A0A0R2CVZ5"/>
<dbReference type="Pfam" id="PF11208">
    <property type="entry name" value="DUF2992"/>
    <property type="match status" value="1"/>
</dbReference>
<dbReference type="PATRIC" id="fig|1423745.4.peg.387"/>
<dbReference type="EMBL" id="AYZI01000002">
    <property type="protein sequence ID" value="KRM92233.1"/>
    <property type="molecule type" value="Genomic_DNA"/>
</dbReference>
<evidence type="ECO:0000256" key="1">
    <source>
        <dbReference type="SAM" id="MobiDB-lite"/>
    </source>
</evidence>
<organism evidence="2 3">
    <name type="scientific">Fructilactobacillus florum DSM 22689 = JCM 16035</name>
    <dbReference type="NCBI Taxonomy" id="1423745"/>
    <lineage>
        <taxon>Bacteria</taxon>
        <taxon>Bacillati</taxon>
        <taxon>Bacillota</taxon>
        <taxon>Bacilli</taxon>
        <taxon>Lactobacillales</taxon>
        <taxon>Lactobacillaceae</taxon>
        <taxon>Fructilactobacillus</taxon>
    </lineage>
</organism>
<dbReference type="Proteomes" id="UP000051586">
    <property type="component" value="Unassembled WGS sequence"/>
</dbReference>
<reference evidence="2 3" key="1">
    <citation type="journal article" date="2015" name="Genome Announc.">
        <title>Expanding the biotechnology potential of lactobacilli through comparative genomics of 213 strains and associated genera.</title>
        <authorList>
            <person name="Sun Z."/>
            <person name="Harris H.M."/>
            <person name="McCann A."/>
            <person name="Guo C."/>
            <person name="Argimon S."/>
            <person name="Zhang W."/>
            <person name="Yang X."/>
            <person name="Jeffery I.B."/>
            <person name="Cooney J.C."/>
            <person name="Kagawa T.F."/>
            <person name="Liu W."/>
            <person name="Song Y."/>
            <person name="Salvetti E."/>
            <person name="Wrobel A."/>
            <person name="Rasinkangas P."/>
            <person name="Parkhill J."/>
            <person name="Rea M.C."/>
            <person name="O'Sullivan O."/>
            <person name="Ritari J."/>
            <person name="Douillard F.P."/>
            <person name="Paul Ross R."/>
            <person name="Yang R."/>
            <person name="Briner A.E."/>
            <person name="Felis G.E."/>
            <person name="de Vos W.M."/>
            <person name="Barrangou R."/>
            <person name="Klaenhammer T.R."/>
            <person name="Caufield P.W."/>
            <person name="Cui Y."/>
            <person name="Zhang H."/>
            <person name="O'Toole P.W."/>
        </authorList>
    </citation>
    <scope>NUCLEOTIDE SEQUENCE [LARGE SCALE GENOMIC DNA]</scope>
    <source>
        <strain evidence="2 3">DSM 22689</strain>
    </source>
</reference>
<dbReference type="InterPro" id="IPR016787">
    <property type="entry name" value="UCP021328"/>
</dbReference>
<name>A0A0R2CVZ5_9LACO</name>
<gene>
    <name evidence="2" type="ORF">FC87_GL000359</name>
</gene>
<accession>A0A0R2CVZ5</accession>